<dbReference type="PROSITE" id="PS50005">
    <property type="entry name" value="TPR"/>
    <property type="match status" value="1"/>
</dbReference>
<dbReference type="SMART" id="SM00028">
    <property type="entry name" value="TPR"/>
    <property type="match status" value="6"/>
</dbReference>
<feature type="coiled-coil region" evidence="2">
    <location>
        <begin position="250"/>
        <end position="307"/>
    </location>
</feature>
<dbReference type="GO" id="GO:0040029">
    <property type="term" value="P:epigenetic regulation of gene expression"/>
    <property type="evidence" value="ECO:0007669"/>
    <property type="project" value="InterPro"/>
</dbReference>
<dbReference type="PANTHER" id="PTHR47684:SF1">
    <property type="entry name" value="PROTEIN TONSOKU"/>
    <property type="match status" value="1"/>
</dbReference>
<dbReference type="SUPFAM" id="SSF48452">
    <property type="entry name" value="TPR-like"/>
    <property type="match status" value="3"/>
</dbReference>
<dbReference type="Pfam" id="PF13374">
    <property type="entry name" value="TPR_10"/>
    <property type="match status" value="1"/>
</dbReference>
<keyword evidence="2" id="KW-0175">Coiled coil</keyword>
<dbReference type="EMBL" id="BTGU01000009">
    <property type="protein sequence ID" value="GMN38949.1"/>
    <property type="molecule type" value="Genomic_DNA"/>
</dbReference>
<feature type="repeat" description="TPR" evidence="1">
    <location>
        <begin position="151"/>
        <end position="184"/>
    </location>
</feature>
<proteinExistence type="predicted"/>
<dbReference type="GO" id="GO:0072423">
    <property type="term" value="P:response to DNA damage checkpoint signaling"/>
    <property type="evidence" value="ECO:0007669"/>
    <property type="project" value="InterPro"/>
</dbReference>
<protein>
    <submittedName>
        <fullName evidence="4">Uncharacterized protein</fullName>
    </submittedName>
</protein>
<dbReference type="Pfam" id="PF13424">
    <property type="entry name" value="TPR_12"/>
    <property type="match status" value="1"/>
</dbReference>
<dbReference type="PANTHER" id="PTHR47684">
    <property type="entry name" value="PROTEIN TONSOKU"/>
    <property type="match status" value="1"/>
</dbReference>
<evidence type="ECO:0000313" key="4">
    <source>
        <dbReference type="EMBL" id="GMN38949.1"/>
    </source>
</evidence>
<reference evidence="4" key="1">
    <citation type="submission" date="2023-07" db="EMBL/GenBank/DDBJ databases">
        <title>draft genome sequence of fig (Ficus carica).</title>
        <authorList>
            <person name="Takahashi T."/>
            <person name="Nishimura K."/>
        </authorList>
    </citation>
    <scope>NUCLEOTIDE SEQUENCE</scope>
</reference>
<organism evidence="4 5">
    <name type="scientific">Ficus carica</name>
    <name type="common">Common fig</name>
    <dbReference type="NCBI Taxonomy" id="3494"/>
    <lineage>
        <taxon>Eukaryota</taxon>
        <taxon>Viridiplantae</taxon>
        <taxon>Streptophyta</taxon>
        <taxon>Embryophyta</taxon>
        <taxon>Tracheophyta</taxon>
        <taxon>Spermatophyta</taxon>
        <taxon>Magnoliopsida</taxon>
        <taxon>eudicotyledons</taxon>
        <taxon>Gunneridae</taxon>
        <taxon>Pentapetalae</taxon>
        <taxon>rosids</taxon>
        <taxon>fabids</taxon>
        <taxon>Rosales</taxon>
        <taxon>Moraceae</taxon>
        <taxon>Ficeae</taxon>
        <taxon>Ficus</taxon>
    </lineage>
</organism>
<evidence type="ECO:0000256" key="2">
    <source>
        <dbReference type="SAM" id="Coils"/>
    </source>
</evidence>
<dbReference type="GO" id="GO:0005634">
    <property type="term" value="C:nucleus"/>
    <property type="evidence" value="ECO:0007669"/>
    <property type="project" value="InterPro"/>
</dbReference>
<comment type="caution">
    <text evidence="4">The sequence shown here is derived from an EMBL/GenBank/DDBJ whole genome shotgun (WGS) entry which is preliminary data.</text>
</comment>
<dbReference type="Gene3D" id="1.25.40.10">
    <property type="entry name" value="Tetratricopeptide repeat domain"/>
    <property type="match status" value="3"/>
</dbReference>
<name>A0AA88DGX2_FICCA</name>
<accession>A0AA88DGX2</accession>
<sequence length="752" mass="85552">MGAAKEVGNREEAAKWANVIGNLLKKRGEYVEALKWLRIDCDISFDFLSPRHCFPSCQSLGDVYLLLKDFPNALFFQKKHLELAKDVNDLVEQQRANTQLGRTYYDMLLLDKDDQHLVRSAKKYFKFAMELARILKENPPSNSYSFLTEYIDSHNNMGMLEMELENYEEAEKFLSRGLQICEDEEVKEDDATRSRLHHNLGVVFLELRMWDKAKRHMVKDIGICRRIGHCLGEAKGLINYGVLCYKTQKYDDALKSYRIARNLAKQLEDEDSLVNEIDLNIESAKEAMNVMDEIKKDEQILKKLTRDLTNARGTPRERKCLKQQQASVDSLIEKATSIHFWLKVHEFGKRKKRIACELCDKEKLGDSFLTIGDAYYNLRKFGKASKWYMKSWETYKSIGHLEGQAMAKLNIGNVLDSNGNWQEALDAYEESYRIAIEAKLPSSQLAALENMHYIYSIRLDNYDEARTTLAYRRLQVEINKLKQSKDTELEKKDAKENCCSETDTEGSIHTSDDGINSCGSRETLAGIEDLNDDVPLISLLKSSRSSPKTKLTYKGKEKSSSHYIEVLSPRGSTKLTSSQDIVACRKRVRVVLSDDEDEMCAEVQRSKSRTRNHPVEDVATSDETKNKSDTVSPACVVQDVSAVPSNSAIRSRNPINIEESSSSYKTSVPYVSTQNDLGFRSSSATEHDPCITIKIGNELIHVEAGSFVATDKLSIEPVKAELACLYYLQLPTEKRSEGRHCLSNLLCFMAST</sequence>
<keyword evidence="5" id="KW-1185">Reference proteome</keyword>
<dbReference type="InterPro" id="IPR011990">
    <property type="entry name" value="TPR-like_helical_dom_sf"/>
</dbReference>
<dbReference type="AlphaFoldDB" id="A0AA88DGX2"/>
<gene>
    <name evidence="4" type="ORF">TIFTF001_008166</name>
</gene>
<evidence type="ECO:0000313" key="5">
    <source>
        <dbReference type="Proteomes" id="UP001187192"/>
    </source>
</evidence>
<evidence type="ECO:0000256" key="3">
    <source>
        <dbReference type="SAM" id="MobiDB-lite"/>
    </source>
</evidence>
<keyword evidence="1" id="KW-0802">TPR repeat</keyword>
<dbReference type="InterPro" id="IPR019734">
    <property type="entry name" value="TPR_rpt"/>
</dbReference>
<dbReference type="Proteomes" id="UP001187192">
    <property type="component" value="Unassembled WGS sequence"/>
</dbReference>
<evidence type="ECO:0000256" key="1">
    <source>
        <dbReference type="PROSITE-ProRule" id="PRU00339"/>
    </source>
</evidence>
<dbReference type="GO" id="GO:0009933">
    <property type="term" value="P:meristem structural organization"/>
    <property type="evidence" value="ECO:0007669"/>
    <property type="project" value="InterPro"/>
</dbReference>
<dbReference type="InterPro" id="IPR044227">
    <property type="entry name" value="TONSOKU"/>
</dbReference>
<feature type="region of interest" description="Disordered" evidence="3">
    <location>
        <begin position="596"/>
        <end position="633"/>
    </location>
</feature>